<dbReference type="Proteomes" id="UP001596203">
    <property type="component" value="Unassembled WGS sequence"/>
</dbReference>
<dbReference type="InterPro" id="IPR013830">
    <property type="entry name" value="SGNH_hydro"/>
</dbReference>
<dbReference type="InterPro" id="IPR036514">
    <property type="entry name" value="SGNH_hydro_sf"/>
</dbReference>
<protein>
    <submittedName>
        <fullName evidence="2">SGNH/GDSL hydrolase family protein</fullName>
    </submittedName>
</protein>
<dbReference type="GO" id="GO:0016787">
    <property type="term" value="F:hydrolase activity"/>
    <property type="evidence" value="ECO:0007669"/>
    <property type="project" value="UniProtKB-KW"/>
</dbReference>
<comment type="caution">
    <text evidence="2">The sequence shown here is derived from an EMBL/GenBank/DDBJ whole genome shotgun (WGS) entry which is preliminary data.</text>
</comment>
<dbReference type="Pfam" id="PF13472">
    <property type="entry name" value="Lipase_GDSL_2"/>
    <property type="match status" value="1"/>
</dbReference>
<dbReference type="SUPFAM" id="SSF52266">
    <property type="entry name" value="SGNH hydrolase"/>
    <property type="match status" value="1"/>
</dbReference>
<proteinExistence type="predicted"/>
<gene>
    <name evidence="2" type="ORF">ACFP2T_39540</name>
</gene>
<reference evidence="3" key="1">
    <citation type="journal article" date="2019" name="Int. J. Syst. Evol. Microbiol.">
        <title>The Global Catalogue of Microorganisms (GCM) 10K type strain sequencing project: providing services to taxonomists for standard genome sequencing and annotation.</title>
        <authorList>
            <consortium name="The Broad Institute Genomics Platform"/>
            <consortium name="The Broad Institute Genome Sequencing Center for Infectious Disease"/>
            <person name="Wu L."/>
            <person name="Ma J."/>
        </authorList>
    </citation>
    <scope>NUCLEOTIDE SEQUENCE [LARGE SCALE GENOMIC DNA]</scope>
    <source>
        <strain evidence="3">ZS-35-S2</strain>
    </source>
</reference>
<sequence length="234" mass="25523">MRQRLLREIPLLSEAGGEDHGETAGSGEPLRLAVLGDSAAAGVGAPNHQVALAGQTADTLAVLTGRALSWRVTARSGATARTIRRDLVPRLTDPHTQWRPDIVLLVVGVNDAMRLRPPAAFRRDVALLVATIRSHLGTPVPVLLAGLPPVSRFPLLPTPLRQLLGIYARRLDHQLHRLARPEKDVFHLPVGSLPIYRPDFFAEDKFHPGPAGYRAWGRILGMHAATVLEYSEMT</sequence>
<name>A0ABW1KP07_9ACTN</name>
<keyword evidence="3" id="KW-1185">Reference proteome</keyword>
<evidence type="ECO:0000259" key="1">
    <source>
        <dbReference type="Pfam" id="PF13472"/>
    </source>
</evidence>
<feature type="domain" description="SGNH hydrolase-type esterase" evidence="1">
    <location>
        <begin position="34"/>
        <end position="215"/>
    </location>
</feature>
<dbReference type="Gene3D" id="3.40.50.1110">
    <property type="entry name" value="SGNH hydrolase"/>
    <property type="match status" value="1"/>
</dbReference>
<accession>A0ABW1KP07</accession>
<dbReference type="CDD" id="cd01836">
    <property type="entry name" value="FeeA_FeeB_like"/>
    <property type="match status" value="1"/>
</dbReference>
<evidence type="ECO:0000313" key="2">
    <source>
        <dbReference type="EMBL" id="MFC6022238.1"/>
    </source>
</evidence>
<keyword evidence="2" id="KW-0378">Hydrolase</keyword>
<evidence type="ECO:0000313" key="3">
    <source>
        <dbReference type="Proteomes" id="UP001596203"/>
    </source>
</evidence>
<organism evidence="2 3">
    <name type="scientific">Plantactinospora solaniradicis</name>
    <dbReference type="NCBI Taxonomy" id="1723736"/>
    <lineage>
        <taxon>Bacteria</taxon>
        <taxon>Bacillati</taxon>
        <taxon>Actinomycetota</taxon>
        <taxon>Actinomycetes</taxon>
        <taxon>Micromonosporales</taxon>
        <taxon>Micromonosporaceae</taxon>
        <taxon>Plantactinospora</taxon>
    </lineage>
</organism>
<dbReference type="EMBL" id="JBHSPR010000059">
    <property type="protein sequence ID" value="MFC6022238.1"/>
    <property type="molecule type" value="Genomic_DNA"/>
</dbReference>